<reference evidence="1" key="1">
    <citation type="submission" date="2014-11" db="EMBL/GenBank/DDBJ databases">
        <authorList>
            <person name="Amaro Gonzalez C."/>
        </authorList>
    </citation>
    <scope>NUCLEOTIDE SEQUENCE</scope>
</reference>
<proteinExistence type="predicted"/>
<evidence type="ECO:0000313" key="1">
    <source>
        <dbReference type="EMBL" id="JAI03077.1"/>
    </source>
</evidence>
<name>A0A0E9XKW1_ANGAN</name>
<accession>A0A0E9XKW1</accession>
<reference evidence="1" key="2">
    <citation type="journal article" date="2015" name="Fish Shellfish Immunol.">
        <title>Early steps in the European eel (Anguilla anguilla)-Vibrio vulnificus interaction in the gills: Role of the RtxA13 toxin.</title>
        <authorList>
            <person name="Callol A."/>
            <person name="Pajuelo D."/>
            <person name="Ebbesson L."/>
            <person name="Teles M."/>
            <person name="MacKenzie S."/>
            <person name="Amaro C."/>
        </authorList>
    </citation>
    <scope>NUCLEOTIDE SEQUENCE</scope>
</reference>
<organism evidence="1">
    <name type="scientific">Anguilla anguilla</name>
    <name type="common">European freshwater eel</name>
    <name type="synonym">Muraena anguilla</name>
    <dbReference type="NCBI Taxonomy" id="7936"/>
    <lineage>
        <taxon>Eukaryota</taxon>
        <taxon>Metazoa</taxon>
        <taxon>Chordata</taxon>
        <taxon>Craniata</taxon>
        <taxon>Vertebrata</taxon>
        <taxon>Euteleostomi</taxon>
        <taxon>Actinopterygii</taxon>
        <taxon>Neopterygii</taxon>
        <taxon>Teleostei</taxon>
        <taxon>Anguilliformes</taxon>
        <taxon>Anguillidae</taxon>
        <taxon>Anguilla</taxon>
    </lineage>
</organism>
<protein>
    <submittedName>
        <fullName evidence="1">Uncharacterized protein</fullName>
    </submittedName>
</protein>
<dbReference type="AlphaFoldDB" id="A0A0E9XKW1"/>
<sequence length="37" mass="4231">MNTRVWPPGGASVHKYYKVPNISSIVAQSIHFNQKQF</sequence>
<dbReference type="EMBL" id="GBXM01005501">
    <property type="protein sequence ID" value="JAI03077.1"/>
    <property type="molecule type" value="Transcribed_RNA"/>
</dbReference>